<accession>A0A8T0TRB7</accession>
<sequence>MARGQKRQQGRAQPSNMESRRNRASLARLVKLYPSLTGPQRKMIEEVNFDGLLKISCSTMPTGLASWLFVDCFDSERSELVFPGRGLLSQQKLLPTS</sequence>
<evidence type="ECO:0000256" key="1">
    <source>
        <dbReference type="SAM" id="MobiDB-lite"/>
    </source>
</evidence>
<protein>
    <submittedName>
        <fullName evidence="2">Uncharacterized protein</fullName>
    </submittedName>
</protein>
<dbReference type="AlphaFoldDB" id="A0A8T0TRB7"/>
<evidence type="ECO:0000313" key="2">
    <source>
        <dbReference type="EMBL" id="KAG2613380.1"/>
    </source>
</evidence>
<name>A0A8T0TRB7_PANVG</name>
<dbReference type="EMBL" id="CM029043">
    <property type="protein sequence ID" value="KAG2613380.1"/>
    <property type="molecule type" value="Genomic_DNA"/>
</dbReference>
<dbReference type="Proteomes" id="UP000823388">
    <property type="component" value="Chromosome 4K"/>
</dbReference>
<organism evidence="2 3">
    <name type="scientific">Panicum virgatum</name>
    <name type="common">Blackwell switchgrass</name>
    <dbReference type="NCBI Taxonomy" id="38727"/>
    <lineage>
        <taxon>Eukaryota</taxon>
        <taxon>Viridiplantae</taxon>
        <taxon>Streptophyta</taxon>
        <taxon>Embryophyta</taxon>
        <taxon>Tracheophyta</taxon>
        <taxon>Spermatophyta</taxon>
        <taxon>Magnoliopsida</taxon>
        <taxon>Liliopsida</taxon>
        <taxon>Poales</taxon>
        <taxon>Poaceae</taxon>
        <taxon>PACMAD clade</taxon>
        <taxon>Panicoideae</taxon>
        <taxon>Panicodae</taxon>
        <taxon>Paniceae</taxon>
        <taxon>Panicinae</taxon>
        <taxon>Panicum</taxon>
        <taxon>Panicum sect. Hiantes</taxon>
    </lineage>
</organism>
<reference evidence="2" key="1">
    <citation type="submission" date="2020-05" db="EMBL/GenBank/DDBJ databases">
        <title>WGS assembly of Panicum virgatum.</title>
        <authorList>
            <person name="Lovell J.T."/>
            <person name="Jenkins J."/>
            <person name="Shu S."/>
            <person name="Juenger T.E."/>
            <person name="Schmutz J."/>
        </authorList>
    </citation>
    <scope>NUCLEOTIDE SEQUENCE</scope>
    <source>
        <strain evidence="2">AP13</strain>
    </source>
</reference>
<comment type="caution">
    <text evidence="2">The sequence shown here is derived from an EMBL/GenBank/DDBJ whole genome shotgun (WGS) entry which is preliminary data.</text>
</comment>
<keyword evidence="3" id="KW-1185">Reference proteome</keyword>
<gene>
    <name evidence="2" type="ORF">PVAP13_4KG352088</name>
</gene>
<evidence type="ECO:0000313" key="3">
    <source>
        <dbReference type="Proteomes" id="UP000823388"/>
    </source>
</evidence>
<feature type="region of interest" description="Disordered" evidence="1">
    <location>
        <begin position="1"/>
        <end position="22"/>
    </location>
</feature>
<proteinExistence type="predicted"/>